<accession>A6MYV5</accession>
<keyword evidence="2" id="KW-0614">Plasmid</keyword>
<gene>
    <name evidence="2" type="ORF">RM_p10</name>
</gene>
<dbReference type="EMBL" id="EF564599">
    <property type="protein sequence ID" value="ABQ85879.1"/>
    <property type="molecule type" value="Genomic_DNA"/>
</dbReference>
<sequence length="134" mass="15571">MHNIQYCLKHICLKWWFFISDKKKIIPALTVSTCIVFYAVILKLQNYNWDVAFAYIQCCFLNTESTIKLWSVKSEIISVRCVDILNNTEYTQGVYSGIILLILTLLAICIMPIIVLTTIFLIHMIISVLARYNK</sequence>
<organism evidence="2">
    <name type="scientific">Rickettsia monacensis</name>
    <dbReference type="NCBI Taxonomy" id="109232"/>
    <lineage>
        <taxon>Bacteria</taxon>
        <taxon>Pseudomonadati</taxon>
        <taxon>Pseudomonadota</taxon>
        <taxon>Alphaproteobacteria</taxon>
        <taxon>Rickettsiales</taxon>
        <taxon>Rickettsiaceae</taxon>
        <taxon>Rickettsieae</taxon>
        <taxon>Rickettsia</taxon>
        <taxon>spotted fever group</taxon>
    </lineage>
</organism>
<feature type="transmembrane region" description="Helical" evidence="1">
    <location>
        <begin position="97"/>
        <end position="130"/>
    </location>
</feature>
<keyword evidence="1" id="KW-0812">Transmembrane</keyword>
<evidence type="ECO:0000256" key="1">
    <source>
        <dbReference type="SAM" id="Phobius"/>
    </source>
</evidence>
<reference evidence="2" key="1">
    <citation type="journal article" date="2007" name="Appl. Environ. Microbiol.">
        <title>Transposon insertion reveals pRM, a plasmid of Rickettsia monacensis.</title>
        <authorList>
            <person name="Baldridge G.D."/>
            <person name="Burkhardt N.Y."/>
            <person name="Felsheim R.F."/>
            <person name="Kurtti T.J."/>
            <person name="Munderloh U.G."/>
        </authorList>
    </citation>
    <scope>NUCLEOTIDE SEQUENCE</scope>
    <source>
        <strain evidence="2">IrR/Munich</strain>
        <plasmid evidence="2">pRM</plasmid>
    </source>
</reference>
<name>A6MYV5_9RICK</name>
<evidence type="ECO:0000313" key="2">
    <source>
        <dbReference type="EMBL" id="ABQ85879.1"/>
    </source>
</evidence>
<proteinExistence type="predicted"/>
<geneLocation type="plasmid" evidence="2">
    <name>pRM</name>
</geneLocation>
<keyword evidence="1" id="KW-0472">Membrane</keyword>
<feature type="transmembrane region" description="Helical" evidence="1">
    <location>
        <begin position="25"/>
        <end position="44"/>
    </location>
</feature>
<keyword evidence="1" id="KW-1133">Transmembrane helix</keyword>
<dbReference type="AlphaFoldDB" id="A6MYV5"/>
<protein>
    <submittedName>
        <fullName evidence="2">Uncharacterized protein</fullName>
    </submittedName>
</protein>